<dbReference type="EMBL" id="JAFKDB010000016">
    <property type="protein sequence ID" value="MBN7770513.1"/>
    <property type="molecule type" value="Genomic_DNA"/>
</dbReference>
<dbReference type="Proteomes" id="UP000664344">
    <property type="component" value="Unassembled WGS sequence"/>
</dbReference>
<dbReference type="InterPro" id="IPR018635">
    <property type="entry name" value="UPF0319"/>
</dbReference>
<name>A0ABS3BF93_9GAMM</name>
<feature type="region of interest" description="Disordered" evidence="1">
    <location>
        <begin position="166"/>
        <end position="185"/>
    </location>
</feature>
<evidence type="ECO:0000256" key="1">
    <source>
        <dbReference type="SAM" id="MobiDB-lite"/>
    </source>
</evidence>
<dbReference type="PROSITE" id="PS51257">
    <property type="entry name" value="PROKAR_LIPOPROTEIN"/>
    <property type="match status" value="1"/>
</dbReference>
<evidence type="ECO:0000256" key="2">
    <source>
        <dbReference type="SAM" id="SignalP"/>
    </source>
</evidence>
<keyword evidence="2" id="KW-0732">Signal</keyword>
<reference evidence="3 4" key="1">
    <citation type="submission" date="2021-02" db="EMBL/GenBank/DDBJ databases">
        <title>PHA producing bacteria isolated from coastal sediment in Guangdong, Shenzhen.</title>
        <authorList>
            <person name="Zheng W."/>
            <person name="Yu S."/>
            <person name="Huang Y."/>
        </authorList>
    </citation>
    <scope>NUCLEOTIDE SEQUENCE [LARGE SCALE GENOMIC DNA]</scope>
    <source>
        <strain evidence="3 4">TN21-5</strain>
    </source>
</reference>
<keyword evidence="4" id="KW-1185">Reference proteome</keyword>
<accession>A0ABS3BF93</accession>
<feature type="signal peptide" evidence="2">
    <location>
        <begin position="1"/>
        <end position="20"/>
    </location>
</feature>
<gene>
    <name evidence="3" type="ORF">JYP53_11440</name>
</gene>
<evidence type="ECO:0000313" key="4">
    <source>
        <dbReference type="Proteomes" id="UP000664344"/>
    </source>
</evidence>
<proteinExistence type="predicted"/>
<dbReference type="Pfam" id="PF09829">
    <property type="entry name" value="DUF2057"/>
    <property type="match status" value="1"/>
</dbReference>
<organism evidence="3 4">
    <name type="scientific">Marinobacter daepoensis</name>
    <dbReference type="NCBI Taxonomy" id="262077"/>
    <lineage>
        <taxon>Bacteria</taxon>
        <taxon>Pseudomonadati</taxon>
        <taxon>Pseudomonadota</taxon>
        <taxon>Gammaproteobacteria</taxon>
        <taxon>Pseudomonadales</taxon>
        <taxon>Marinobacteraceae</taxon>
        <taxon>Marinobacter</taxon>
    </lineage>
</organism>
<evidence type="ECO:0000313" key="3">
    <source>
        <dbReference type="EMBL" id="MBN7770513.1"/>
    </source>
</evidence>
<comment type="caution">
    <text evidence="3">The sequence shown here is derived from an EMBL/GenBank/DDBJ whole genome shotgun (WGS) entry which is preliminary data.</text>
</comment>
<sequence length="215" mass="22937">MCHVSRVFKLMALLVSVALAGCASTLARVDTWEGELPVATEPAVLKAPGAIQVLSVNGRSMTNFLMDDLALDYGLLPGENEVVFEYKTIWAKAGVVRSGESKVHVVESGPQVARFEAGAGEVYRFDIQKPGSREEAETMMETFSADIIAGSGAVVAHSEAWNGRSQLTAGRTPVPSGNGEMAGDAVSGSSLERLKAVWADASDEDKKAFLRWAFE</sequence>
<feature type="chain" id="PRO_5046464009" evidence="2">
    <location>
        <begin position="21"/>
        <end position="215"/>
    </location>
</feature>
<protein>
    <submittedName>
        <fullName evidence="3">DUF2057 family protein</fullName>
    </submittedName>
</protein>